<reference evidence="10 11" key="1">
    <citation type="submission" date="2017-01" db="EMBL/GenBank/DDBJ databases">
        <authorList>
            <person name="Mah S.A."/>
            <person name="Swanson W.J."/>
            <person name="Moy G.W."/>
            <person name="Vacquier V.D."/>
        </authorList>
    </citation>
    <scope>NUCLEOTIDE SEQUENCE [LARGE SCALE GENOMIC DNA]</scope>
    <source>
        <strain evidence="10 11">ATCC 29606</strain>
    </source>
</reference>
<keyword evidence="6 8" id="KW-1133">Transmembrane helix</keyword>
<protein>
    <recommendedName>
        <fullName evidence="4">Methylamine utilization protein MauE</fullName>
    </recommendedName>
</protein>
<keyword evidence="5 8" id="KW-0812">Transmembrane</keyword>
<evidence type="ECO:0000256" key="1">
    <source>
        <dbReference type="ARBA" id="ARBA00003475"/>
    </source>
</evidence>
<feature type="transmembrane region" description="Helical" evidence="8">
    <location>
        <begin position="76"/>
        <end position="97"/>
    </location>
</feature>
<dbReference type="Pfam" id="PF07291">
    <property type="entry name" value="MauE"/>
    <property type="match status" value="1"/>
</dbReference>
<dbReference type="RefSeq" id="WP_051587423.1">
    <property type="nucleotide sequence ID" value="NZ_FMUP01000001.1"/>
</dbReference>
<evidence type="ECO:0000256" key="8">
    <source>
        <dbReference type="SAM" id="Phobius"/>
    </source>
</evidence>
<feature type="transmembrane region" description="Helical" evidence="8">
    <location>
        <begin position="47"/>
        <end position="70"/>
    </location>
</feature>
<organism evidence="10 11">
    <name type="scientific">Pseudomonas flexibilis</name>
    <dbReference type="NCBI Taxonomy" id="706570"/>
    <lineage>
        <taxon>Bacteria</taxon>
        <taxon>Pseudomonadati</taxon>
        <taxon>Pseudomonadota</taxon>
        <taxon>Gammaproteobacteria</taxon>
        <taxon>Pseudomonadales</taxon>
        <taxon>Pseudomonadaceae</taxon>
        <taxon>Pseudomonas</taxon>
    </lineage>
</organism>
<evidence type="ECO:0000256" key="4">
    <source>
        <dbReference type="ARBA" id="ARBA00019078"/>
    </source>
</evidence>
<dbReference type="InterPro" id="IPR009908">
    <property type="entry name" value="Methylamine_util_MauE"/>
</dbReference>
<evidence type="ECO:0000256" key="7">
    <source>
        <dbReference type="ARBA" id="ARBA00023136"/>
    </source>
</evidence>
<evidence type="ECO:0000313" key="11">
    <source>
        <dbReference type="Proteomes" id="UP000186079"/>
    </source>
</evidence>
<dbReference type="EMBL" id="FTMC01000007">
    <property type="protein sequence ID" value="SIQ50424.1"/>
    <property type="molecule type" value="Genomic_DNA"/>
</dbReference>
<comment type="pathway">
    <text evidence="3">One-carbon metabolism; methylamine degradation.</text>
</comment>
<gene>
    <name evidence="10" type="ORF">SAMN05421672_10721</name>
</gene>
<dbReference type="OrthoDB" id="4462029at2"/>
<feature type="transmembrane region" description="Helical" evidence="8">
    <location>
        <begin position="6"/>
        <end position="26"/>
    </location>
</feature>
<evidence type="ECO:0000256" key="6">
    <source>
        <dbReference type="ARBA" id="ARBA00022989"/>
    </source>
</evidence>
<dbReference type="GO" id="GO:0030416">
    <property type="term" value="P:methylamine metabolic process"/>
    <property type="evidence" value="ECO:0007669"/>
    <property type="project" value="InterPro"/>
</dbReference>
<feature type="transmembrane region" description="Helical" evidence="8">
    <location>
        <begin position="145"/>
        <end position="162"/>
    </location>
</feature>
<comment type="function">
    <text evidence="1">May be specifically involved in the processing, transport, and/or maturation of the MADH beta-subunit.</text>
</comment>
<proteinExistence type="predicted"/>
<name>A0A1N6TAX7_9PSED</name>
<evidence type="ECO:0000256" key="5">
    <source>
        <dbReference type="ARBA" id="ARBA00022692"/>
    </source>
</evidence>
<dbReference type="UniPathway" id="UPA00895"/>
<evidence type="ECO:0000259" key="9">
    <source>
        <dbReference type="Pfam" id="PF07291"/>
    </source>
</evidence>
<feature type="domain" description="Methylamine utilisation protein MauE" evidence="9">
    <location>
        <begin position="9"/>
        <end position="133"/>
    </location>
</feature>
<dbReference type="Proteomes" id="UP000186079">
    <property type="component" value="Unassembled WGS sequence"/>
</dbReference>
<evidence type="ECO:0000256" key="3">
    <source>
        <dbReference type="ARBA" id="ARBA00004856"/>
    </source>
</evidence>
<keyword evidence="7 8" id="KW-0472">Membrane</keyword>
<dbReference type="GO" id="GO:0016020">
    <property type="term" value="C:membrane"/>
    <property type="evidence" value="ECO:0007669"/>
    <property type="project" value="UniProtKB-SubCell"/>
</dbReference>
<evidence type="ECO:0000256" key="2">
    <source>
        <dbReference type="ARBA" id="ARBA00004141"/>
    </source>
</evidence>
<feature type="transmembrane region" description="Helical" evidence="8">
    <location>
        <begin position="118"/>
        <end position="139"/>
    </location>
</feature>
<accession>A0A1N6TAX7</accession>
<sequence length="185" mass="19208">MNASVLHLAALAAVVFLALLFLRAAWHKAADYGRFVGFVADYRLVPDALLGVASRLLVAAEFAVVALLVWPPLAVWGAVGALVLLGLYALGIAVNLLRGRTRIECGCGGAAQPLSWLLVVRNGVLMALAGLALSIPYTLAGVLETAVALLAGALAFSLYVIAEQVMANPGPLLLARKANSLSQPN</sequence>
<comment type="subcellular location">
    <subcellularLocation>
        <location evidence="2">Membrane</location>
        <topology evidence="2">Multi-pass membrane protein</topology>
    </subcellularLocation>
</comment>
<evidence type="ECO:0000313" key="10">
    <source>
        <dbReference type="EMBL" id="SIQ50424.1"/>
    </source>
</evidence>
<dbReference type="AlphaFoldDB" id="A0A1N6TAX7"/>